<comment type="cofactor">
    <cofactor evidence="8">
        <name>a divalent metal cation</name>
        <dbReference type="ChEBI" id="CHEBI:60240"/>
    </cofactor>
    <text evidence="8">Binds 2 divalent metal cations per subunit.</text>
</comment>
<dbReference type="InterPro" id="IPR008007">
    <property type="entry name" value="Peptidase_M42"/>
</dbReference>
<feature type="binding site" evidence="8">
    <location>
        <position position="228"/>
    </location>
    <ligand>
        <name>Zn(2+)</name>
        <dbReference type="ChEBI" id="CHEBI:29105"/>
        <label>2</label>
    </ligand>
</feature>
<dbReference type="STRING" id="454.Lisr_2672"/>
<evidence type="ECO:0000256" key="8">
    <source>
        <dbReference type="PIRSR" id="PIRSR001123-2"/>
    </source>
</evidence>
<keyword evidence="5" id="KW-0378">Hydrolase</keyword>
<dbReference type="Pfam" id="PF05343">
    <property type="entry name" value="Peptidase_M42"/>
    <property type="match status" value="1"/>
</dbReference>
<dbReference type="InterPro" id="IPR023367">
    <property type="entry name" value="Peptidase_M42_dom2"/>
</dbReference>
<dbReference type="SUPFAM" id="SSF101821">
    <property type="entry name" value="Aminopeptidase/glucanase lid domain"/>
    <property type="match status" value="1"/>
</dbReference>
<dbReference type="GO" id="GO:0006508">
    <property type="term" value="P:proteolysis"/>
    <property type="evidence" value="ECO:0007669"/>
    <property type="project" value="UniProtKB-KW"/>
</dbReference>
<feature type="binding site" evidence="8">
    <location>
        <position position="250"/>
    </location>
    <ligand>
        <name>Zn(2+)</name>
        <dbReference type="ChEBI" id="CHEBI:29105"/>
        <label>1</label>
    </ligand>
</feature>
<feature type="binding site" evidence="8">
    <location>
        <position position="196"/>
    </location>
    <ligand>
        <name>Zn(2+)</name>
        <dbReference type="ChEBI" id="CHEBI:29105"/>
        <label>1</label>
    </ligand>
</feature>
<dbReference type="PATRIC" id="fig|454.4.peg.2936"/>
<sequence>MKKIVTLTFAWMLSLPVFAVTELPLLAKLTETAGASGFEKPVRHMLKEQWQPFMSKLAVDGMGNLIGSHKNNQDGPRVLIMAHMDEVAFMVESITPEGFLKVIPIGGIYNSVAYAQRWQVSTAKGLVKAYSGMDSPHIVEKKPSGSPELSALFLDIGAASREEVESKFAIRPGLPVTPESAFTSLGEHRFLAKALDDRLGLAVISDAMRLIKHQQPNQLHLAATVQEEIGLRGASTLFESIHPDIAINVEVGIADDYPLLQSERKGRISLGKGPTLFVYDRSMIPNQELLNWVLALAEKYHINVQLEVEPGYGEDAAKLQTSGSGVPALNIGIPVRYAHQHAGVFDERDYQQAVKLLGLIIEHLNQEVMDQIKAG</sequence>
<evidence type="ECO:0000313" key="10">
    <source>
        <dbReference type="EMBL" id="KTD14444.1"/>
    </source>
</evidence>
<name>A0A0W0V2U9_9GAMM</name>
<evidence type="ECO:0000256" key="5">
    <source>
        <dbReference type="ARBA" id="ARBA00022801"/>
    </source>
</evidence>
<dbReference type="OrthoDB" id="9772053at2"/>
<dbReference type="Proteomes" id="UP000054761">
    <property type="component" value="Unassembled WGS sequence"/>
</dbReference>
<feature type="binding site" evidence="8">
    <location>
        <position position="339"/>
    </location>
    <ligand>
        <name>Zn(2+)</name>
        <dbReference type="ChEBI" id="CHEBI:29105"/>
        <label>2</label>
    </ligand>
</feature>
<evidence type="ECO:0000256" key="2">
    <source>
        <dbReference type="ARBA" id="ARBA00022438"/>
    </source>
</evidence>
<accession>A0A0W0V2U9</accession>
<feature type="signal peptide" evidence="9">
    <location>
        <begin position="1"/>
        <end position="19"/>
    </location>
</feature>
<keyword evidence="9" id="KW-0732">Signal</keyword>
<comment type="similarity">
    <text evidence="1 6">Belongs to the peptidase M42 family.</text>
</comment>
<organism evidence="10 11">
    <name type="scientific">Legionella israelensis</name>
    <dbReference type="NCBI Taxonomy" id="454"/>
    <lineage>
        <taxon>Bacteria</taxon>
        <taxon>Pseudomonadati</taxon>
        <taxon>Pseudomonadota</taxon>
        <taxon>Gammaproteobacteria</taxon>
        <taxon>Legionellales</taxon>
        <taxon>Legionellaceae</taxon>
        <taxon>Legionella</taxon>
    </lineage>
</organism>
<keyword evidence="4 8" id="KW-0479">Metal-binding</keyword>
<dbReference type="Gene3D" id="3.40.630.10">
    <property type="entry name" value="Zn peptidases"/>
    <property type="match status" value="1"/>
</dbReference>
<keyword evidence="11" id="KW-1185">Reference proteome</keyword>
<evidence type="ECO:0000256" key="6">
    <source>
        <dbReference type="PIRNR" id="PIRNR001123"/>
    </source>
</evidence>
<dbReference type="AlphaFoldDB" id="A0A0W0V2U9"/>
<evidence type="ECO:0000256" key="4">
    <source>
        <dbReference type="ARBA" id="ARBA00022723"/>
    </source>
</evidence>
<reference evidence="10 11" key="1">
    <citation type="submission" date="2015-11" db="EMBL/GenBank/DDBJ databases">
        <title>Genomic analysis of 38 Legionella species identifies large and diverse effector repertoires.</title>
        <authorList>
            <person name="Burstein D."/>
            <person name="Amaro F."/>
            <person name="Zusman T."/>
            <person name="Lifshitz Z."/>
            <person name="Cohen O."/>
            <person name="Gilbert J.A."/>
            <person name="Pupko T."/>
            <person name="Shuman H.A."/>
            <person name="Segal G."/>
        </authorList>
    </citation>
    <scope>NUCLEOTIDE SEQUENCE [LARGE SCALE GENOMIC DNA]</scope>
    <source>
        <strain evidence="10 11">Bercovier 4</strain>
    </source>
</reference>
<dbReference type="InterPro" id="IPR051464">
    <property type="entry name" value="Peptidase_M42_aminopept"/>
</dbReference>
<keyword evidence="2" id="KW-0031">Aminopeptidase</keyword>
<comment type="caution">
    <text evidence="10">The sequence shown here is derived from an EMBL/GenBank/DDBJ whole genome shotgun (WGS) entry which is preliminary data.</text>
</comment>
<feature type="active site" description="Proton acceptor" evidence="7">
    <location>
        <position position="227"/>
    </location>
</feature>
<feature type="binding site" evidence="8">
    <location>
        <position position="83"/>
    </location>
    <ligand>
        <name>Zn(2+)</name>
        <dbReference type="ChEBI" id="CHEBI:29105"/>
        <label>1</label>
    </ligand>
</feature>
<dbReference type="PIRSF" id="PIRSF001123">
    <property type="entry name" value="PepA_GA"/>
    <property type="match status" value="1"/>
</dbReference>
<dbReference type="PANTHER" id="PTHR32481:SF0">
    <property type="entry name" value="AMINOPEPTIDASE YPDE-RELATED"/>
    <property type="match status" value="1"/>
</dbReference>
<evidence type="ECO:0000256" key="1">
    <source>
        <dbReference type="ARBA" id="ARBA00006272"/>
    </source>
</evidence>
<evidence type="ECO:0000313" key="11">
    <source>
        <dbReference type="Proteomes" id="UP000054761"/>
    </source>
</evidence>
<gene>
    <name evidence="10" type="ORF">Lisr_2672</name>
</gene>
<dbReference type="CDD" id="cd05656">
    <property type="entry name" value="M42_Frv"/>
    <property type="match status" value="1"/>
</dbReference>
<protein>
    <submittedName>
        <fullName evidence="10">Endo-1,4 beta-glucanase</fullName>
    </submittedName>
</protein>
<dbReference type="EMBL" id="LNYH01000149">
    <property type="protein sequence ID" value="KTD14444.1"/>
    <property type="molecule type" value="Genomic_DNA"/>
</dbReference>
<evidence type="ECO:0000256" key="9">
    <source>
        <dbReference type="SAM" id="SignalP"/>
    </source>
</evidence>
<evidence type="ECO:0000256" key="7">
    <source>
        <dbReference type="PIRSR" id="PIRSR001123-1"/>
    </source>
</evidence>
<feature type="chain" id="PRO_5006914493" evidence="9">
    <location>
        <begin position="20"/>
        <end position="375"/>
    </location>
</feature>
<evidence type="ECO:0000256" key="3">
    <source>
        <dbReference type="ARBA" id="ARBA00022670"/>
    </source>
</evidence>
<dbReference type="RefSeq" id="WP_058502941.1">
    <property type="nucleotide sequence ID" value="NZ_CAAAJA010000009.1"/>
</dbReference>
<dbReference type="SUPFAM" id="SSF53187">
    <property type="entry name" value="Zn-dependent exopeptidases"/>
    <property type="match status" value="1"/>
</dbReference>
<dbReference type="Gene3D" id="2.40.30.40">
    <property type="entry name" value="Peptidase M42, domain 2"/>
    <property type="match status" value="1"/>
</dbReference>
<feature type="binding site" evidence="8">
    <location>
        <position position="196"/>
    </location>
    <ligand>
        <name>Zn(2+)</name>
        <dbReference type="ChEBI" id="CHEBI:29105"/>
        <label>2</label>
    </ligand>
</feature>
<keyword evidence="3" id="KW-0645">Protease</keyword>
<proteinExistence type="inferred from homology"/>
<dbReference type="PANTHER" id="PTHR32481">
    <property type="entry name" value="AMINOPEPTIDASE"/>
    <property type="match status" value="1"/>
</dbReference>
<dbReference type="GO" id="GO:0046872">
    <property type="term" value="F:metal ion binding"/>
    <property type="evidence" value="ECO:0007669"/>
    <property type="project" value="UniProtKB-UniRule"/>
</dbReference>
<dbReference type="GO" id="GO:0004177">
    <property type="term" value="F:aminopeptidase activity"/>
    <property type="evidence" value="ECO:0007669"/>
    <property type="project" value="UniProtKB-UniRule"/>
</dbReference>